<feature type="compositionally biased region" description="Low complexity" evidence="1">
    <location>
        <begin position="24"/>
        <end position="34"/>
    </location>
</feature>
<dbReference type="Proteomes" id="UP000694540">
    <property type="component" value="Unplaced"/>
</dbReference>
<evidence type="ECO:0000313" key="2">
    <source>
        <dbReference type="Ensembl" id="ENSCWAP00000004055.1"/>
    </source>
</evidence>
<organism evidence="2 3">
    <name type="scientific">Catagonus wagneri</name>
    <name type="common">Chacoan peccary</name>
    <dbReference type="NCBI Taxonomy" id="51154"/>
    <lineage>
        <taxon>Eukaryota</taxon>
        <taxon>Metazoa</taxon>
        <taxon>Chordata</taxon>
        <taxon>Craniata</taxon>
        <taxon>Vertebrata</taxon>
        <taxon>Euteleostomi</taxon>
        <taxon>Mammalia</taxon>
        <taxon>Eutheria</taxon>
        <taxon>Laurasiatheria</taxon>
        <taxon>Artiodactyla</taxon>
        <taxon>Suina</taxon>
        <taxon>Tayassuidae</taxon>
        <taxon>Catagonus</taxon>
    </lineage>
</organism>
<dbReference type="AlphaFoldDB" id="A0A8C3VVJ2"/>
<dbReference type="PANTHER" id="PTHR31866:SF1">
    <property type="entry name" value="GENE 4779-RELATED"/>
    <property type="match status" value="1"/>
</dbReference>
<accession>A0A8C3VVJ2</accession>
<feature type="region of interest" description="Disordered" evidence="1">
    <location>
        <begin position="375"/>
        <end position="456"/>
    </location>
</feature>
<feature type="region of interest" description="Disordered" evidence="1">
    <location>
        <begin position="1"/>
        <end position="92"/>
    </location>
</feature>
<dbReference type="PANTHER" id="PTHR31866">
    <property type="entry name" value="GENE 4779-RELATED"/>
    <property type="match status" value="1"/>
</dbReference>
<feature type="region of interest" description="Disordered" evidence="1">
    <location>
        <begin position="170"/>
        <end position="203"/>
    </location>
</feature>
<feature type="region of interest" description="Disordered" evidence="1">
    <location>
        <begin position="267"/>
        <end position="296"/>
    </location>
</feature>
<feature type="region of interest" description="Disordered" evidence="1">
    <location>
        <begin position="310"/>
        <end position="361"/>
    </location>
</feature>
<dbReference type="GeneTree" id="ENSGT00390000015252"/>
<feature type="compositionally biased region" description="Basic and acidic residues" evidence="1">
    <location>
        <begin position="80"/>
        <end position="92"/>
    </location>
</feature>
<reference evidence="2" key="2">
    <citation type="submission" date="2025-09" db="UniProtKB">
        <authorList>
            <consortium name="Ensembl"/>
        </authorList>
    </citation>
    <scope>IDENTIFICATION</scope>
</reference>
<feature type="compositionally biased region" description="Basic residues" evidence="1">
    <location>
        <begin position="170"/>
        <end position="179"/>
    </location>
</feature>
<keyword evidence="3" id="KW-1185">Reference proteome</keyword>
<evidence type="ECO:0000256" key="1">
    <source>
        <dbReference type="SAM" id="MobiDB-lite"/>
    </source>
</evidence>
<reference evidence="2" key="1">
    <citation type="submission" date="2025-08" db="UniProtKB">
        <authorList>
            <consortium name="Ensembl"/>
        </authorList>
    </citation>
    <scope>IDENTIFICATION</scope>
</reference>
<sequence>MSTPDEVSTWGAGVGLEGGERAGVRPAGPGAQRGPGPGPGPDVAPPQSGEGEGGGGLRDPKGFQSETDELAAGALVPWGREGRPGSQADKRDALGLAIEPGAALLQQLIDLDVRGVRGHPSPESLSAVWAGLEAGPGSRGASAQSCGEAQPALGRRLHLGGPQGAWAWQNRKRGTKSRLHSAASRQRPPAEGPVGLLSDPDSSDEFGEIQLMRVSVYPREGGQARPHSPEEPGNTLRRFQVRENFLRVPGAFPAPALRGFSSVVERQGFGEPDVSSPKTMQSVLRGKERGGPRYPGAAVAAAAAAAAGGLPRLTPSKKGAQEKKSQGGASNLAPGRTFPPWGQRGAAAPLEPATFPPIAGIPLLGRSKKYSLVPLGAKQSKHAGTGKKSTARRARKSELLVAGEENDPDPNRVPRGQLPTHRPGPSCPYVHHGYPSSGDLNTRAPQVPGDSEPLAPNQVDVKEALDQQRQQPPGAQGCLRVMPAGSWKCRPQLDGGIWVRVKRT</sequence>
<feature type="compositionally biased region" description="Basic residues" evidence="1">
    <location>
        <begin position="379"/>
        <end position="395"/>
    </location>
</feature>
<protein>
    <submittedName>
        <fullName evidence="2">Uncharacterized protein</fullName>
    </submittedName>
</protein>
<evidence type="ECO:0000313" key="3">
    <source>
        <dbReference type="Proteomes" id="UP000694540"/>
    </source>
</evidence>
<dbReference type="Pfam" id="PF15483">
    <property type="entry name" value="DUF4641"/>
    <property type="match status" value="1"/>
</dbReference>
<dbReference type="InterPro" id="IPR027822">
    <property type="entry name" value="DUF4641"/>
</dbReference>
<proteinExistence type="predicted"/>
<name>A0A8C3VVJ2_9CETA</name>
<dbReference type="Ensembl" id="ENSCWAT00000004395.1">
    <property type="protein sequence ID" value="ENSCWAP00000004055.1"/>
    <property type="gene ID" value="ENSCWAG00000003178.1"/>
</dbReference>